<evidence type="ECO:0000313" key="1">
    <source>
        <dbReference type="EMBL" id="GHH82168.1"/>
    </source>
</evidence>
<dbReference type="Proteomes" id="UP000603227">
    <property type="component" value="Unassembled WGS sequence"/>
</dbReference>
<dbReference type="AlphaFoldDB" id="A0A919L340"/>
<keyword evidence="2" id="KW-1185">Reference proteome</keyword>
<proteinExistence type="predicted"/>
<reference evidence="1" key="2">
    <citation type="submission" date="2020-09" db="EMBL/GenBank/DDBJ databases">
        <authorList>
            <person name="Sun Q."/>
            <person name="Zhou Y."/>
        </authorList>
    </citation>
    <scope>NUCLEOTIDE SEQUENCE</scope>
    <source>
        <strain evidence="1">CGMCC 4.7403</strain>
    </source>
</reference>
<reference evidence="1" key="1">
    <citation type="journal article" date="2014" name="Int. J. Syst. Evol. Microbiol.">
        <title>Complete genome sequence of Corynebacterium casei LMG S-19264T (=DSM 44701T), isolated from a smear-ripened cheese.</title>
        <authorList>
            <consortium name="US DOE Joint Genome Institute (JGI-PGF)"/>
            <person name="Walter F."/>
            <person name="Albersmeier A."/>
            <person name="Kalinowski J."/>
            <person name="Ruckert C."/>
        </authorList>
    </citation>
    <scope>NUCLEOTIDE SEQUENCE</scope>
    <source>
        <strain evidence="1">CGMCC 4.7403</strain>
    </source>
</reference>
<sequence length="51" mass="5846">MSGSKKYSMNLPEDIAVDKLREIVADFETDNDELTRDEIEAARALLRHDHS</sequence>
<gene>
    <name evidence="1" type="ORF">GCM10017771_05640</name>
</gene>
<evidence type="ECO:0000313" key="2">
    <source>
        <dbReference type="Proteomes" id="UP000603227"/>
    </source>
</evidence>
<organism evidence="1 2">
    <name type="scientific">Streptomyces capitiformicae</name>
    <dbReference type="NCBI Taxonomy" id="2014920"/>
    <lineage>
        <taxon>Bacteria</taxon>
        <taxon>Bacillati</taxon>
        <taxon>Actinomycetota</taxon>
        <taxon>Actinomycetes</taxon>
        <taxon>Kitasatosporales</taxon>
        <taxon>Streptomycetaceae</taxon>
        <taxon>Streptomyces</taxon>
    </lineage>
</organism>
<comment type="caution">
    <text evidence="1">The sequence shown here is derived from an EMBL/GenBank/DDBJ whole genome shotgun (WGS) entry which is preliminary data.</text>
</comment>
<dbReference type="EMBL" id="BNAT01000002">
    <property type="protein sequence ID" value="GHH82168.1"/>
    <property type="molecule type" value="Genomic_DNA"/>
</dbReference>
<dbReference type="RefSeq" id="WP_189780759.1">
    <property type="nucleotide sequence ID" value="NZ_BNAT01000002.1"/>
</dbReference>
<name>A0A919L340_9ACTN</name>
<protein>
    <submittedName>
        <fullName evidence="1">Uncharacterized protein</fullName>
    </submittedName>
</protein>
<accession>A0A919L340</accession>